<dbReference type="EMBL" id="AB996602">
    <property type="protein sequence ID" value="BAS01738.1"/>
    <property type="molecule type" value="Genomic_DNA"/>
</dbReference>
<dbReference type="PIRSF" id="PIRSF005590">
    <property type="entry name" value="Ribosomal_L10"/>
    <property type="match status" value="1"/>
</dbReference>
<dbReference type="InterPro" id="IPR001197">
    <property type="entry name" value="Ribosomal_uL16_euk_arch"/>
</dbReference>
<keyword evidence="4" id="KW-0542">Nucleomorph</keyword>
<dbReference type="InterPro" id="IPR047873">
    <property type="entry name" value="Ribosomal_uL16"/>
</dbReference>
<dbReference type="Pfam" id="PF00252">
    <property type="entry name" value="Ribosomal_L16"/>
    <property type="match status" value="1"/>
</dbReference>
<keyword evidence="2 4" id="KW-0689">Ribosomal protein</keyword>
<dbReference type="GO" id="GO:1990904">
    <property type="term" value="C:ribonucleoprotein complex"/>
    <property type="evidence" value="ECO:0007669"/>
    <property type="project" value="UniProtKB-KW"/>
</dbReference>
<gene>
    <name evidence="4" type="primary">rpl10e</name>
</gene>
<proteinExistence type="inferred from homology"/>
<dbReference type="GO" id="GO:0006412">
    <property type="term" value="P:translation"/>
    <property type="evidence" value="ECO:0007669"/>
    <property type="project" value="InterPro"/>
</dbReference>
<evidence type="ECO:0000256" key="3">
    <source>
        <dbReference type="ARBA" id="ARBA00023274"/>
    </source>
</evidence>
<evidence type="ECO:0000256" key="1">
    <source>
        <dbReference type="ARBA" id="ARBA00008931"/>
    </source>
</evidence>
<dbReference type="InterPro" id="IPR036920">
    <property type="entry name" value="Ribosomal_uL16_sf"/>
</dbReference>
<dbReference type="GO" id="GO:0003735">
    <property type="term" value="F:structural constituent of ribosome"/>
    <property type="evidence" value="ECO:0007669"/>
    <property type="project" value="InterPro"/>
</dbReference>
<name>A0A0H5BHX9_9EUKA</name>
<dbReference type="GO" id="GO:0005840">
    <property type="term" value="C:ribosome"/>
    <property type="evidence" value="ECO:0007669"/>
    <property type="project" value="UniProtKB-KW"/>
</dbReference>
<dbReference type="InterPro" id="IPR016180">
    <property type="entry name" value="Ribosomal_uL16_dom"/>
</dbReference>
<accession>A0A0H5BHX9</accession>
<dbReference type="PANTHER" id="PTHR11726">
    <property type="entry name" value="60S RIBOSOMAL PROTEIN L10"/>
    <property type="match status" value="1"/>
</dbReference>
<evidence type="ECO:0000256" key="2">
    <source>
        <dbReference type="ARBA" id="ARBA00022980"/>
    </source>
</evidence>
<organism evidence="4">
    <name type="scientific">Amorphochlora amoebiformis</name>
    <dbReference type="NCBI Taxonomy" id="1561963"/>
    <lineage>
        <taxon>Eukaryota</taxon>
        <taxon>Sar</taxon>
        <taxon>Rhizaria</taxon>
        <taxon>Cercozoa</taxon>
        <taxon>Chlorarachniophyceae</taxon>
        <taxon>Amorphochlora</taxon>
    </lineage>
</organism>
<comment type="similarity">
    <text evidence="1">Belongs to the universal ribosomal protein uL16 family.</text>
</comment>
<geneLocation type="nucleomorph" evidence="4"/>
<dbReference type="SUPFAM" id="SSF54686">
    <property type="entry name" value="Ribosomal protein L16p/L10e"/>
    <property type="match status" value="1"/>
</dbReference>
<dbReference type="CDD" id="cd01433">
    <property type="entry name" value="Ribosomal_L16_L10e"/>
    <property type="match status" value="1"/>
</dbReference>
<evidence type="ECO:0000313" key="4">
    <source>
        <dbReference type="EMBL" id="BAS01738.1"/>
    </source>
</evidence>
<keyword evidence="3" id="KW-0687">Ribonucleoprotein</keyword>
<protein>
    <submittedName>
        <fullName evidence="4">Ribosomal protein L10e</fullName>
    </submittedName>
</protein>
<dbReference type="Gene3D" id="3.90.1170.10">
    <property type="entry name" value="Ribosomal protein L10e/L16"/>
    <property type="match status" value="1"/>
</dbReference>
<dbReference type="NCBIfam" id="NF003239">
    <property type="entry name" value="PRK04199.1-4"/>
    <property type="match status" value="1"/>
</dbReference>
<reference evidence="4" key="1">
    <citation type="journal article" date="2015" name="Genome Biol. Evol.">
        <title>Nucleomorph Genome Sequences of Two Chlorarachniophytes, Amorphochlora amoebiformis and Lotharella vacuolata.</title>
        <authorList>
            <person name="Suzuki S."/>
            <person name="Shirato S."/>
            <person name="Hirakawa Y."/>
            <person name="Ishida K."/>
        </authorList>
    </citation>
    <scope>NUCLEOTIDE SEQUENCE</scope>
    <source>
        <strain evidence="4">CCMP2058</strain>
    </source>
</reference>
<dbReference type="AlphaFoldDB" id="A0A0H5BHX9"/>
<sequence>MGKKPFRCYRFIKNKPLPKSTYCRKCPVTKLKMFDLGNKKAKVDKFSMCINMINLEARHISSNCLEAIRIVINRNLNKNFKKTQYHLRIRSHPMHIVRNNKVLSKAGADRVSKGMRKSYGKPFALVARLKNNDIIISIRAKSKYKKTIVNILKNVTYKISGIQSIKESEYWGFTKIAKEDYLCYNSINLLKKYGYQTVIKRKGMSLSNVLDNYL</sequence>